<keyword evidence="3" id="KW-0378">Hydrolase</keyword>
<dbReference type="Proteomes" id="UP000019140">
    <property type="component" value="Unassembled WGS sequence"/>
</dbReference>
<dbReference type="SUPFAM" id="SSF51283">
    <property type="entry name" value="dUTPase-like"/>
    <property type="match status" value="1"/>
</dbReference>
<accession>W4M1I5</accession>
<reference evidence="7 8" key="1">
    <citation type="journal article" date="2014" name="Nature">
        <title>An environmental bacterial taxon with a large and distinct metabolic repertoire.</title>
        <authorList>
            <person name="Wilson M.C."/>
            <person name="Mori T."/>
            <person name="Ruckert C."/>
            <person name="Uria A.R."/>
            <person name="Helf M.J."/>
            <person name="Takada K."/>
            <person name="Gernert C."/>
            <person name="Steffens U.A."/>
            <person name="Heycke N."/>
            <person name="Schmitt S."/>
            <person name="Rinke C."/>
            <person name="Helfrich E.J."/>
            <person name="Brachmann A.O."/>
            <person name="Gurgui C."/>
            <person name="Wakimoto T."/>
            <person name="Kracht M."/>
            <person name="Crusemann M."/>
            <person name="Hentschel U."/>
            <person name="Abe I."/>
            <person name="Matsunaga S."/>
            <person name="Kalinowski J."/>
            <person name="Takeyama H."/>
            <person name="Piel J."/>
        </authorList>
    </citation>
    <scope>NUCLEOTIDE SEQUENCE [LARGE SCALE GENOMIC DNA]</scope>
    <source>
        <strain evidence="8">TSY2</strain>
    </source>
</reference>
<protein>
    <recommendedName>
        <fullName evidence="2">dUTP diphosphatase</fullName>
        <ecNumber evidence="2">3.6.1.23</ecNumber>
    </recommendedName>
</protein>
<sequence length="149" mass="16128">MTGSDTIGFEVRVAPLSPHAILPHKAHATDAGFDLAIPAEQRLEPHEQRMIDLEFALEIPPGWYGQVLGRSSVFQRGMSIHPGVIDADYRGSIRLLVRNEQPVPQHLQRGERLAQLMFLPVPGVTLTAVAPEALSTTARGHGGIGSTGR</sequence>
<evidence type="ECO:0000259" key="6">
    <source>
        <dbReference type="Pfam" id="PF00692"/>
    </source>
</evidence>
<dbReference type="HOGENOM" id="CLU_068508_1_1_7"/>
<dbReference type="GO" id="GO:0000287">
    <property type="term" value="F:magnesium ion binding"/>
    <property type="evidence" value="ECO:0007669"/>
    <property type="project" value="InterPro"/>
</dbReference>
<keyword evidence="4" id="KW-0546">Nucleotide metabolism</keyword>
<comment type="catalytic activity">
    <reaction evidence="5">
        <text>dUTP + H2O = dUMP + diphosphate + H(+)</text>
        <dbReference type="Rhea" id="RHEA:10248"/>
        <dbReference type="ChEBI" id="CHEBI:15377"/>
        <dbReference type="ChEBI" id="CHEBI:15378"/>
        <dbReference type="ChEBI" id="CHEBI:33019"/>
        <dbReference type="ChEBI" id="CHEBI:61555"/>
        <dbReference type="ChEBI" id="CHEBI:246422"/>
        <dbReference type="EC" id="3.6.1.23"/>
    </reaction>
</comment>
<evidence type="ECO:0000256" key="3">
    <source>
        <dbReference type="ARBA" id="ARBA00022801"/>
    </source>
</evidence>
<dbReference type="NCBIfam" id="TIGR00576">
    <property type="entry name" value="dut"/>
    <property type="match status" value="1"/>
</dbReference>
<dbReference type="EMBL" id="AZHX01001328">
    <property type="protein sequence ID" value="ETX04003.1"/>
    <property type="molecule type" value="Genomic_DNA"/>
</dbReference>
<dbReference type="AlphaFoldDB" id="W4M1I5"/>
<keyword evidence="8" id="KW-1185">Reference proteome</keyword>
<dbReference type="Pfam" id="PF00692">
    <property type="entry name" value="dUTPase"/>
    <property type="match status" value="1"/>
</dbReference>
<dbReference type="Gene3D" id="2.70.40.10">
    <property type="match status" value="1"/>
</dbReference>
<proteinExistence type="inferred from homology"/>
<evidence type="ECO:0000256" key="5">
    <source>
        <dbReference type="ARBA" id="ARBA00047686"/>
    </source>
</evidence>
<dbReference type="InterPro" id="IPR029054">
    <property type="entry name" value="dUTPase-like"/>
</dbReference>
<comment type="similarity">
    <text evidence="1">Belongs to the dUTPase family.</text>
</comment>
<dbReference type="PANTHER" id="PTHR11241:SF0">
    <property type="entry name" value="DEOXYURIDINE 5'-TRIPHOSPHATE NUCLEOTIDOHYDROLASE"/>
    <property type="match status" value="1"/>
</dbReference>
<evidence type="ECO:0000256" key="2">
    <source>
        <dbReference type="ARBA" id="ARBA00012379"/>
    </source>
</evidence>
<dbReference type="PANTHER" id="PTHR11241">
    <property type="entry name" value="DEOXYURIDINE 5'-TRIPHOSPHATE NUCLEOTIDOHYDROLASE"/>
    <property type="match status" value="1"/>
</dbReference>
<dbReference type="GO" id="GO:0006226">
    <property type="term" value="P:dUMP biosynthetic process"/>
    <property type="evidence" value="ECO:0007669"/>
    <property type="project" value="InterPro"/>
</dbReference>
<dbReference type="GO" id="GO:0004170">
    <property type="term" value="F:dUTP diphosphatase activity"/>
    <property type="evidence" value="ECO:0007669"/>
    <property type="project" value="UniProtKB-EC"/>
</dbReference>
<name>W4M1I5_9BACT</name>
<gene>
    <name evidence="7" type="ORF">ETSY2_31305</name>
</gene>
<dbReference type="InterPro" id="IPR008181">
    <property type="entry name" value="dUTPase"/>
</dbReference>
<dbReference type="InterPro" id="IPR036157">
    <property type="entry name" value="dUTPase-like_sf"/>
</dbReference>
<comment type="caution">
    <text evidence="7">The sequence shown here is derived from an EMBL/GenBank/DDBJ whole genome shotgun (WGS) entry which is preliminary data.</text>
</comment>
<evidence type="ECO:0000256" key="4">
    <source>
        <dbReference type="ARBA" id="ARBA00023080"/>
    </source>
</evidence>
<evidence type="ECO:0000313" key="7">
    <source>
        <dbReference type="EMBL" id="ETX04003.1"/>
    </source>
</evidence>
<dbReference type="CDD" id="cd07557">
    <property type="entry name" value="trimeric_dUTPase"/>
    <property type="match status" value="1"/>
</dbReference>
<feature type="domain" description="dUTPase-like" evidence="6">
    <location>
        <begin position="20"/>
        <end position="148"/>
    </location>
</feature>
<dbReference type="GO" id="GO:0046081">
    <property type="term" value="P:dUTP catabolic process"/>
    <property type="evidence" value="ECO:0007669"/>
    <property type="project" value="InterPro"/>
</dbReference>
<dbReference type="InterPro" id="IPR033704">
    <property type="entry name" value="dUTPase_trimeric"/>
</dbReference>
<dbReference type="EC" id="3.6.1.23" evidence="2"/>
<organism evidence="7 8">
    <name type="scientific">Candidatus Entotheonella gemina</name>
    <dbReference type="NCBI Taxonomy" id="1429439"/>
    <lineage>
        <taxon>Bacteria</taxon>
        <taxon>Pseudomonadati</taxon>
        <taxon>Nitrospinota/Tectimicrobiota group</taxon>
        <taxon>Candidatus Tectimicrobiota</taxon>
        <taxon>Candidatus Entotheonellia</taxon>
        <taxon>Candidatus Entotheonellales</taxon>
        <taxon>Candidatus Entotheonellaceae</taxon>
        <taxon>Candidatus Entotheonella</taxon>
    </lineage>
</organism>
<evidence type="ECO:0000313" key="8">
    <source>
        <dbReference type="Proteomes" id="UP000019140"/>
    </source>
</evidence>
<evidence type="ECO:0000256" key="1">
    <source>
        <dbReference type="ARBA" id="ARBA00006581"/>
    </source>
</evidence>